<dbReference type="Pfam" id="PF07729">
    <property type="entry name" value="FCD"/>
    <property type="match status" value="1"/>
</dbReference>
<reference evidence="5" key="1">
    <citation type="submission" date="2015-05" db="EMBL/GenBank/DDBJ databases">
        <authorList>
            <person name="Oh H.-M."/>
            <person name="Yang J.-A."/>
            <person name="Cho J.-C."/>
            <person name="Kang I."/>
        </authorList>
    </citation>
    <scope>NUCLEOTIDE SEQUENCE [LARGE SCALE GENOMIC DNA]</scope>
    <source>
        <strain evidence="5">IMCC 12053</strain>
    </source>
</reference>
<dbReference type="SUPFAM" id="SSF46785">
    <property type="entry name" value="Winged helix' DNA-binding domain"/>
    <property type="match status" value="1"/>
</dbReference>
<organism evidence="4 5">
    <name type="scientific">Celeribacter marinus</name>
    <dbReference type="NCBI Taxonomy" id="1397108"/>
    <lineage>
        <taxon>Bacteria</taxon>
        <taxon>Pseudomonadati</taxon>
        <taxon>Pseudomonadota</taxon>
        <taxon>Alphaproteobacteria</taxon>
        <taxon>Rhodobacterales</taxon>
        <taxon>Roseobacteraceae</taxon>
        <taxon>Celeribacter</taxon>
    </lineage>
</organism>
<name>A0A0N7HI46_9RHOB</name>
<dbReference type="Gene3D" id="1.20.120.530">
    <property type="entry name" value="GntR ligand-binding domain-like"/>
    <property type="match status" value="1"/>
</dbReference>
<dbReference type="EMBL" id="CP012023">
    <property type="protein sequence ID" value="ALI54205.1"/>
    <property type="molecule type" value="Genomic_DNA"/>
</dbReference>
<sequence>MGHDTPQQKSTAARLAARVQLTSIDQSRVPSVTDMVYDALYHRIVELQLRPGTKMSEAEVASQLGVSRQPVRDAFYRLSQQGFLWIRPQRATTVTAISIAAVLEARFIRTALEMEVLRAAILNITEDGLARIEANLAAQKIAMDDGDRTKFHELDDALHELLCEIAGHPKVWTIIKDNKAHMDRARYLSLEKGSQQTFDDHCAIVDAIKARDTSAASALMRTHLERIGHIIHDIRAEHSEYFENEDERGA</sequence>
<dbReference type="STRING" id="1397108.IMCC12053_255"/>
<dbReference type="PANTHER" id="PTHR43537:SF6">
    <property type="entry name" value="HTH-TYPE TRANSCRIPTIONAL REPRESSOR RSPR"/>
    <property type="match status" value="1"/>
</dbReference>
<evidence type="ECO:0000256" key="2">
    <source>
        <dbReference type="ARBA" id="ARBA00023125"/>
    </source>
</evidence>
<dbReference type="Gene3D" id="1.10.10.10">
    <property type="entry name" value="Winged helix-like DNA-binding domain superfamily/Winged helix DNA-binding domain"/>
    <property type="match status" value="1"/>
</dbReference>
<dbReference type="SMART" id="SM00345">
    <property type="entry name" value="HTH_GNTR"/>
    <property type="match status" value="1"/>
</dbReference>
<dbReference type="SUPFAM" id="SSF48008">
    <property type="entry name" value="GntR ligand-binding domain-like"/>
    <property type="match status" value="1"/>
</dbReference>
<evidence type="ECO:0000256" key="3">
    <source>
        <dbReference type="ARBA" id="ARBA00023163"/>
    </source>
</evidence>
<dbReference type="AlphaFoldDB" id="A0A0N7HI46"/>
<evidence type="ECO:0000313" key="5">
    <source>
        <dbReference type="Proteomes" id="UP000064920"/>
    </source>
</evidence>
<dbReference type="InterPro" id="IPR036390">
    <property type="entry name" value="WH_DNA-bd_sf"/>
</dbReference>
<keyword evidence="5" id="KW-1185">Reference proteome</keyword>
<dbReference type="SMART" id="SM00895">
    <property type="entry name" value="FCD"/>
    <property type="match status" value="1"/>
</dbReference>
<dbReference type="CDD" id="cd07377">
    <property type="entry name" value="WHTH_GntR"/>
    <property type="match status" value="1"/>
</dbReference>
<gene>
    <name evidence="4" type="ORF">IMCC12053_255</name>
</gene>
<dbReference type="RefSeq" id="WP_062214951.1">
    <property type="nucleotide sequence ID" value="NZ_CP012023.1"/>
</dbReference>
<dbReference type="InterPro" id="IPR008920">
    <property type="entry name" value="TF_FadR/GntR_C"/>
</dbReference>
<dbReference type="Pfam" id="PF00392">
    <property type="entry name" value="GntR"/>
    <property type="match status" value="1"/>
</dbReference>
<evidence type="ECO:0000313" key="4">
    <source>
        <dbReference type="EMBL" id="ALI54205.1"/>
    </source>
</evidence>
<dbReference type="PROSITE" id="PS50949">
    <property type="entry name" value="HTH_GNTR"/>
    <property type="match status" value="1"/>
</dbReference>
<dbReference type="KEGG" id="cmar:IMCC12053_255"/>
<evidence type="ECO:0000256" key="1">
    <source>
        <dbReference type="ARBA" id="ARBA00023015"/>
    </source>
</evidence>
<dbReference type="InterPro" id="IPR011711">
    <property type="entry name" value="GntR_C"/>
</dbReference>
<keyword evidence="3" id="KW-0804">Transcription</keyword>
<accession>A0A0N7HI46</accession>
<dbReference type="PATRIC" id="fig|1397108.4.peg.266"/>
<dbReference type="Proteomes" id="UP000064920">
    <property type="component" value="Chromosome"/>
</dbReference>
<protein>
    <submittedName>
        <fullName evidence="4">Transcriptional regulator, GntR family</fullName>
    </submittedName>
</protein>
<dbReference type="InterPro" id="IPR000524">
    <property type="entry name" value="Tscrpt_reg_HTH_GntR"/>
</dbReference>
<dbReference type="PRINTS" id="PR00035">
    <property type="entry name" value="HTHGNTR"/>
</dbReference>
<proteinExistence type="predicted"/>
<dbReference type="InterPro" id="IPR036388">
    <property type="entry name" value="WH-like_DNA-bd_sf"/>
</dbReference>
<keyword evidence="1" id="KW-0805">Transcription regulation</keyword>
<dbReference type="GO" id="GO:0003700">
    <property type="term" value="F:DNA-binding transcription factor activity"/>
    <property type="evidence" value="ECO:0007669"/>
    <property type="project" value="InterPro"/>
</dbReference>
<keyword evidence="2" id="KW-0238">DNA-binding</keyword>
<dbReference type="GO" id="GO:0003677">
    <property type="term" value="F:DNA binding"/>
    <property type="evidence" value="ECO:0007669"/>
    <property type="project" value="UniProtKB-KW"/>
</dbReference>
<dbReference type="PANTHER" id="PTHR43537">
    <property type="entry name" value="TRANSCRIPTIONAL REGULATOR, GNTR FAMILY"/>
    <property type="match status" value="1"/>
</dbReference>